<evidence type="ECO:0000313" key="5">
    <source>
        <dbReference type="Proteomes" id="UP000441455"/>
    </source>
</evidence>
<comment type="caution">
    <text evidence="4">The sequence shown here is derived from an EMBL/GenBank/DDBJ whole genome shotgun (WGS) entry which is preliminary data.</text>
</comment>
<dbReference type="OrthoDB" id="9815825at2"/>
<evidence type="ECO:0000256" key="1">
    <source>
        <dbReference type="SAM" id="SignalP"/>
    </source>
</evidence>
<dbReference type="Pfam" id="PF22725">
    <property type="entry name" value="GFO_IDH_MocA_C3"/>
    <property type="match status" value="1"/>
</dbReference>
<protein>
    <submittedName>
        <fullName evidence="4">Gfo/Idh/MocA family oxidoreductase</fullName>
    </submittedName>
</protein>
<dbReference type="Gene3D" id="3.30.360.10">
    <property type="entry name" value="Dihydrodipicolinate Reductase, domain 2"/>
    <property type="match status" value="1"/>
</dbReference>
<gene>
    <name evidence="4" type="ORF">FX155_07910</name>
</gene>
<evidence type="ECO:0000259" key="2">
    <source>
        <dbReference type="Pfam" id="PF01408"/>
    </source>
</evidence>
<sequence>MKVAMLGTGAIAPVALAAMNAAVGISVEALWCRQHSRQRGETLARDYGIPRVYTDCRALFREADVDTAYIALVNPVHFAYAREALLAGKNVILEKPFCTRWAQTRELADLARGKGLFLLEAMPLWHGALFRKIRELVPALGPIRLVQGNYSQYSSRYDRYRKGEVLPAFDPALAGGALYDLNVYNIAWTAGLWGLPEKVLYAPNRGWNGVDTSGVLLLGYPGFQASLSAAKDSDSPSGFLVQGEKGWLKVEGKPIHPEKLEWTLIQGPDQDQFSTAAVKKAQNTKTWTPPERENRMVEEFEDFTRIVDGKKKEEAEKFLQMTLAASKVLERAAGHTI</sequence>
<reference evidence="4 5" key="1">
    <citation type="submission" date="2019-08" db="EMBL/GenBank/DDBJ databases">
        <title>In-depth cultivation of the pig gut microbiome towards novel bacterial diversity and tailored functional studies.</title>
        <authorList>
            <person name="Wylensek D."/>
            <person name="Hitch T.C.A."/>
            <person name="Clavel T."/>
        </authorList>
    </citation>
    <scope>NUCLEOTIDE SEQUENCE [LARGE SCALE GENOMIC DNA]</scope>
    <source>
        <strain evidence="4 5">WCA-389-WT-5B</strain>
    </source>
</reference>
<feature type="domain" description="Gfo/Idh/MocA-like oxidoreductase N-terminal" evidence="2">
    <location>
        <begin position="1"/>
        <end position="117"/>
    </location>
</feature>
<feature type="chain" id="PRO_5026724838" evidence="1">
    <location>
        <begin position="18"/>
        <end position="337"/>
    </location>
</feature>
<evidence type="ECO:0000259" key="3">
    <source>
        <dbReference type="Pfam" id="PF22725"/>
    </source>
</evidence>
<dbReference type="RefSeq" id="WP_154488350.1">
    <property type="nucleotide sequence ID" value="NZ_VULN01000010.1"/>
</dbReference>
<accession>A0A6N7W2S8</accession>
<dbReference type="PANTHER" id="PTHR43054:SF1">
    <property type="entry name" value="SCYLLO-INOSITOL 2-DEHYDROGENASE (NADP(+)) IOLU"/>
    <property type="match status" value="1"/>
</dbReference>
<dbReference type="PANTHER" id="PTHR43054">
    <property type="match status" value="1"/>
</dbReference>
<dbReference type="EMBL" id="VULN01000010">
    <property type="protein sequence ID" value="MSS82516.1"/>
    <property type="molecule type" value="Genomic_DNA"/>
</dbReference>
<dbReference type="SUPFAM" id="SSF51735">
    <property type="entry name" value="NAD(P)-binding Rossmann-fold domains"/>
    <property type="match status" value="1"/>
</dbReference>
<organism evidence="4 5">
    <name type="scientific">Acidaminococcus fermentans</name>
    <dbReference type="NCBI Taxonomy" id="905"/>
    <lineage>
        <taxon>Bacteria</taxon>
        <taxon>Bacillati</taxon>
        <taxon>Bacillota</taxon>
        <taxon>Negativicutes</taxon>
        <taxon>Acidaminococcales</taxon>
        <taxon>Acidaminococcaceae</taxon>
        <taxon>Acidaminococcus</taxon>
    </lineage>
</organism>
<name>A0A6N7W2S8_ACIFE</name>
<proteinExistence type="predicted"/>
<dbReference type="Gene3D" id="3.40.50.720">
    <property type="entry name" value="NAD(P)-binding Rossmann-like Domain"/>
    <property type="match status" value="1"/>
</dbReference>
<feature type="domain" description="GFO/IDH/MocA-like oxidoreductase" evidence="3">
    <location>
        <begin position="130"/>
        <end position="248"/>
    </location>
</feature>
<dbReference type="Pfam" id="PF01408">
    <property type="entry name" value="GFO_IDH_MocA"/>
    <property type="match status" value="1"/>
</dbReference>
<feature type="signal peptide" evidence="1">
    <location>
        <begin position="1"/>
        <end position="17"/>
    </location>
</feature>
<dbReference type="AlphaFoldDB" id="A0A6N7W2S8"/>
<evidence type="ECO:0000313" key="4">
    <source>
        <dbReference type="EMBL" id="MSS82516.1"/>
    </source>
</evidence>
<dbReference type="GO" id="GO:0000166">
    <property type="term" value="F:nucleotide binding"/>
    <property type="evidence" value="ECO:0007669"/>
    <property type="project" value="InterPro"/>
</dbReference>
<dbReference type="Proteomes" id="UP000441455">
    <property type="component" value="Unassembled WGS sequence"/>
</dbReference>
<dbReference type="InterPro" id="IPR036291">
    <property type="entry name" value="NAD(P)-bd_dom_sf"/>
</dbReference>
<dbReference type="InterPro" id="IPR000683">
    <property type="entry name" value="Gfo/Idh/MocA-like_OxRdtase_N"/>
</dbReference>
<dbReference type="SUPFAM" id="SSF55347">
    <property type="entry name" value="Glyceraldehyde-3-phosphate dehydrogenase-like, C-terminal domain"/>
    <property type="match status" value="1"/>
</dbReference>
<keyword evidence="1" id="KW-0732">Signal</keyword>
<dbReference type="InterPro" id="IPR055170">
    <property type="entry name" value="GFO_IDH_MocA-like_dom"/>
</dbReference>